<dbReference type="Proteomes" id="UP001198190">
    <property type="component" value="Unassembled WGS sequence"/>
</dbReference>
<dbReference type="EMBL" id="JAJCGD010000059">
    <property type="protein sequence ID" value="MCB6829442.1"/>
    <property type="molecule type" value="Genomic_DNA"/>
</dbReference>
<sequence length="50" mass="6022">MIDNDVKDFLEVSTYLIVIGETLIKIGRWLKRKANKKAPQNRRKPRKRKR</sequence>
<keyword evidence="1" id="KW-0472">Membrane</keyword>
<keyword evidence="1" id="KW-0812">Transmembrane</keyword>
<dbReference type="RefSeq" id="WP_177159346.1">
    <property type="nucleotide sequence ID" value="NZ_BSQS01000024.1"/>
</dbReference>
<feature type="transmembrane region" description="Helical" evidence="1">
    <location>
        <begin position="12"/>
        <end position="30"/>
    </location>
</feature>
<keyword evidence="1" id="KW-1133">Transmembrane helix</keyword>
<proteinExistence type="predicted"/>
<evidence type="ECO:0000313" key="3">
    <source>
        <dbReference type="Proteomes" id="UP001198190"/>
    </source>
</evidence>
<dbReference type="AlphaFoldDB" id="A0AAW4U6X2"/>
<evidence type="ECO:0000313" key="2">
    <source>
        <dbReference type="EMBL" id="MCB6829442.1"/>
    </source>
</evidence>
<comment type="caution">
    <text evidence="2">The sequence shown here is derived from an EMBL/GenBank/DDBJ whole genome shotgun (WGS) entry which is preliminary data.</text>
</comment>
<organism evidence="2 3">
    <name type="scientific">Megamonas funiformis</name>
    <dbReference type="NCBI Taxonomy" id="437897"/>
    <lineage>
        <taxon>Bacteria</taxon>
        <taxon>Bacillati</taxon>
        <taxon>Bacillota</taxon>
        <taxon>Negativicutes</taxon>
        <taxon>Selenomonadales</taxon>
        <taxon>Selenomonadaceae</taxon>
        <taxon>Megamonas</taxon>
    </lineage>
</organism>
<gene>
    <name evidence="2" type="ORF">LIY65_12190</name>
</gene>
<evidence type="ECO:0000256" key="1">
    <source>
        <dbReference type="SAM" id="Phobius"/>
    </source>
</evidence>
<protein>
    <submittedName>
        <fullName evidence="2">Uncharacterized protein</fullName>
    </submittedName>
</protein>
<accession>A0AAW4U6X2</accession>
<name>A0AAW4U6X2_9FIRM</name>
<reference evidence="2" key="1">
    <citation type="submission" date="2021-10" db="EMBL/GenBank/DDBJ databases">
        <title>Collection of gut derived symbiotic bacterial strains cultured from healthy donors.</title>
        <authorList>
            <person name="Lin H."/>
            <person name="Littmann E."/>
            <person name="Claire K."/>
            <person name="Pamer E."/>
        </authorList>
    </citation>
    <scope>NUCLEOTIDE SEQUENCE</scope>
    <source>
        <strain evidence="2">MSK.7.16</strain>
    </source>
</reference>